<dbReference type="PANTHER" id="PTHR37988">
    <property type="entry name" value="UPF0592 MEMBRANE PROTEIN C7D4.03C"/>
    <property type="match status" value="1"/>
</dbReference>
<dbReference type="EMBL" id="QKRW01000017">
    <property type="protein sequence ID" value="RAL63726.1"/>
    <property type="molecule type" value="Genomic_DNA"/>
</dbReference>
<name>A0A395IUM3_9HELO</name>
<evidence type="ECO:0000313" key="1">
    <source>
        <dbReference type="EMBL" id="RAL63726.1"/>
    </source>
</evidence>
<comment type="caution">
    <text evidence="1">The sequence shown here is derived from an EMBL/GenBank/DDBJ whole genome shotgun (WGS) entry which is preliminary data.</text>
</comment>
<dbReference type="PANTHER" id="PTHR37988:SF1">
    <property type="entry name" value="UPF0592 MEMBRANE PROTEIN C7D4.03C"/>
    <property type="match status" value="1"/>
</dbReference>
<organism evidence="1 2">
    <name type="scientific">Monilinia fructigena</name>
    <dbReference type="NCBI Taxonomy" id="38457"/>
    <lineage>
        <taxon>Eukaryota</taxon>
        <taxon>Fungi</taxon>
        <taxon>Dikarya</taxon>
        <taxon>Ascomycota</taxon>
        <taxon>Pezizomycotina</taxon>
        <taxon>Leotiomycetes</taxon>
        <taxon>Helotiales</taxon>
        <taxon>Sclerotiniaceae</taxon>
        <taxon>Monilinia</taxon>
    </lineage>
</organism>
<dbReference type="InterPro" id="IPR013887">
    <property type="entry name" value="UPF0592"/>
</dbReference>
<dbReference type="AlphaFoldDB" id="A0A395IUM3"/>
<sequence>MHFVVAKMSLRHAPASLVTFCGKAAAYAFFFVPGIAEILVRIWKLPADLLKRVADELGLPKRLNKVETEEVAATFPPHVRVLGWTSVMTMSNQLRKALCCPFWFPRYLARAPGFVLVQAQILTALDATIHRQPTAEPLPITFDDVLAGADASAAALPLPSTNSVRLMGENRLIMLLRDFLSERPADFEPARMTFAQAFGKMIQASAQRTSLFDHNACFVLCDFMDEALSLFVRFHHAHEFEDDFIDWHFWLEVCRRMLESQNSMSEIRLFAFLFSSWNLITNNETRKEILCLEWLLTEETFDKFFNHWCPMVRAYYMRLLCWRLCREDGEATDLDTKIFGVVSSRVKGTWANYLFLKQTAESSDLLPPSTTPCLPAPGRRLLIIRNDTQMPAPSLFLDSMV</sequence>
<dbReference type="Pfam" id="PF08578">
    <property type="entry name" value="DUF1765"/>
    <property type="match status" value="1"/>
</dbReference>
<dbReference type="OrthoDB" id="296767at2759"/>
<gene>
    <name evidence="1" type="ORF">DID88_003373</name>
</gene>
<evidence type="ECO:0000313" key="2">
    <source>
        <dbReference type="Proteomes" id="UP000249056"/>
    </source>
</evidence>
<keyword evidence="2" id="KW-1185">Reference proteome</keyword>
<protein>
    <submittedName>
        <fullName evidence="1">Uncharacterized protein</fullName>
    </submittedName>
</protein>
<reference evidence="1 2" key="1">
    <citation type="submission" date="2018-06" db="EMBL/GenBank/DDBJ databases">
        <title>Genome Sequence of the Brown Rot Fungal Pathogen Monilinia fructigena.</title>
        <authorList>
            <person name="Landi L."/>
            <person name="De Miccolis Angelini R.M."/>
            <person name="Pollastro S."/>
            <person name="Abate D."/>
            <person name="Faretra F."/>
            <person name="Romanazzi G."/>
        </authorList>
    </citation>
    <scope>NUCLEOTIDE SEQUENCE [LARGE SCALE GENOMIC DNA]</scope>
    <source>
        <strain evidence="1 2">Mfrg269</strain>
    </source>
</reference>
<proteinExistence type="predicted"/>
<accession>A0A395IUM3</accession>
<dbReference type="Proteomes" id="UP000249056">
    <property type="component" value="Unassembled WGS sequence"/>
</dbReference>